<name>A0A1H3TQA1_9BACT</name>
<protein>
    <recommendedName>
        <fullName evidence="1">Contractile injection system tube protein N-terminal domain-containing protein</fullName>
    </recommendedName>
</protein>
<dbReference type="EMBL" id="FNQC01000020">
    <property type="protein sequence ID" value="SDZ52376.1"/>
    <property type="molecule type" value="Genomic_DNA"/>
</dbReference>
<dbReference type="RefSeq" id="WP_019600218.1">
    <property type="nucleotide sequence ID" value="NZ_FNQC01000020.1"/>
</dbReference>
<gene>
    <name evidence="2" type="ORF">SAMN05444412_12020</name>
</gene>
<accession>A0A1H3TQA1</accession>
<feature type="domain" description="Contractile injection system tube protein N-terminal" evidence="1">
    <location>
        <begin position="5"/>
        <end position="157"/>
    </location>
</feature>
<evidence type="ECO:0000313" key="3">
    <source>
        <dbReference type="Proteomes" id="UP000199663"/>
    </source>
</evidence>
<sequence length="220" mass="24630">MSEGKINKVKIVAYSDPDYSDQLGDYEVLVNPSKTSKKGQLEYTNNSSPIGGSAETIKFKGAGPEKYEFNFFFDGTGIITSKKVDDQVEELIKLMYSYNGDIHEPNYIKIYWGTQSEFQGRLTSFEQVNTMMDTDGTPLRAEIKASFIGSKSPEKKALEAGKNSADLTHIRTVFAGDTLPLMCFRIYGDSGFYMKVAEFNQLDNFRDISPGDQIIFPPVI</sequence>
<evidence type="ECO:0000313" key="2">
    <source>
        <dbReference type="EMBL" id="SDZ52376.1"/>
    </source>
</evidence>
<keyword evidence="3" id="KW-1185">Reference proteome</keyword>
<proteinExistence type="predicted"/>
<dbReference type="Pfam" id="PF19266">
    <property type="entry name" value="CIS_tube"/>
    <property type="match status" value="1"/>
</dbReference>
<organism evidence="2 3">
    <name type="scientific">Rhodonellum ikkaensis</name>
    <dbReference type="NCBI Taxonomy" id="336829"/>
    <lineage>
        <taxon>Bacteria</taxon>
        <taxon>Pseudomonadati</taxon>
        <taxon>Bacteroidota</taxon>
        <taxon>Cytophagia</taxon>
        <taxon>Cytophagales</taxon>
        <taxon>Cytophagaceae</taxon>
        <taxon>Rhodonellum</taxon>
    </lineage>
</organism>
<dbReference type="InterPro" id="IPR045361">
    <property type="entry name" value="CIS_tube_prot_N"/>
</dbReference>
<reference evidence="2 3" key="1">
    <citation type="submission" date="2016-10" db="EMBL/GenBank/DDBJ databases">
        <authorList>
            <person name="Varghese N."/>
            <person name="Submissions S."/>
        </authorList>
    </citation>
    <scope>NUCLEOTIDE SEQUENCE [LARGE SCALE GENOMIC DNA]</scope>
    <source>
        <strain evidence="2 3">DSM 17997</strain>
    </source>
</reference>
<comment type="caution">
    <text evidence="2">The sequence shown here is derived from an EMBL/GenBank/DDBJ whole genome shotgun (WGS) entry which is preliminary data.</text>
</comment>
<dbReference type="Proteomes" id="UP000199663">
    <property type="component" value="Unassembled WGS sequence"/>
</dbReference>
<evidence type="ECO:0000259" key="1">
    <source>
        <dbReference type="Pfam" id="PF19266"/>
    </source>
</evidence>